<evidence type="ECO:0000313" key="2">
    <source>
        <dbReference type="EMBL" id="SDD74658.1"/>
    </source>
</evidence>
<dbReference type="Proteomes" id="UP000198949">
    <property type="component" value="Unassembled WGS sequence"/>
</dbReference>
<reference evidence="3" key="1">
    <citation type="submission" date="2016-10" db="EMBL/GenBank/DDBJ databases">
        <authorList>
            <person name="Varghese N."/>
            <person name="Submissions S."/>
        </authorList>
    </citation>
    <scope>NUCLEOTIDE SEQUENCE [LARGE SCALE GENOMIC DNA]</scope>
    <source>
        <strain evidence="3">CGMCC 4.3516</strain>
    </source>
</reference>
<dbReference type="EMBL" id="FNAD01000007">
    <property type="protein sequence ID" value="SDD74658.1"/>
    <property type="molecule type" value="Genomic_DNA"/>
</dbReference>
<proteinExistence type="predicted"/>
<gene>
    <name evidence="2" type="ORF">SAMN05216270_10740</name>
</gene>
<feature type="domain" description="DUF5753" evidence="1">
    <location>
        <begin position="84"/>
        <end position="254"/>
    </location>
</feature>
<name>A0A1G6X993_9ACTN</name>
<dbReference type="Pfam" id="PF19054">
    <property type="entry name" value="DUF5753"/>
    <property type="match status" value="1"/>
</dbReference>
<evidence type="ECO:0000259" key="1">
    <source>
        <dbReference type="Pfam" id="PF19054"/>
    </source>
</evidence>
<dbReference type="InterPro" id="IPR010982">
    <property type="entry name" value="Lambda_DNA-bd_dom_sf"/>
</dbReference>
<dbReference type="AlphaFoldDB" id="A0A1G6X993"/>
<accession>A0A1G6X993</accession>
<sequence>MARQGRIAIGKSQREVGINVDRSKDTILDWEKGTTDIPPSSIDALAEACGLSKETGGYMKEVARARKAGVPIEADMRFNAIFLALAEANAGYIFKADALLIPGPLQTRDYYYLVVSRTEPGATQEWLDGGWVYKDARAEMLEQRMKFAVRPRAHFLIGEAALLHILRISKELYQAVMAHLRRWARKPGVSIRILREPVPPRNGNFSIYTEGNIPLSCPPTVYTEIADSSWLINDPERIASYDGIRKLLWNLAIRIEDYQDDDWRYHLA</sequence>
<evidence type="ECO:0000313" key="3">
    <source>
        <dbReference type="Proteomes" id="UP000198949"/>
    </source>
</evidence>
<dbReference type="STRING" id="58114.SAMN05216270_10740"/>
<dbReference type="Gene3D" id="1.10.260.40">
    <property type="entry name" value="lambda repressor-like DNA-binding domains"/>
    <property type="match status" value="1"/>
</dbReference>
<dbReference type="CDD" id="cd00093">
    <property type="entry name" value="HTH_XRE"/>
    <property type="match status" value="1"/>
</dbReference>
<dbReference type="GO" id="GO:0003677">
    <property type="term" value="F:DNA binding"/>
    <property type="evidence" value="ECO:0007669"/>
    <property type="project" value="InterPro"/>
</dbReference>
<keyword evidence="3" id="KW-1185">Reference proteome</keyword>
<dbReference type="InterPro" id="IPR043917">
    <property type="entry name" value="DUF5753"/>
</dbReference>
<dbReference type="InterPro" id="IPR001387">
    <property type="entry name" value="Cro/C1-type_HTH"/>
</dbReference>
<dbReference type="SUPFAM" id="SSF47413">
    <property type="entry name" value="lambda repressor-like DNA-binding domains"/>
    <property type="match status" value="1"/>
</dbReference>
<protein>
    <submittedName>
        <fullName evidence="2">Helix-turn-helix domain-containing protein</fullName>
    </submittedName>
</protein>
<organism evidence="2 3">
    <name type="scientific">Glycomyces harbinensis</name>
    <dbReference type="NCBI Taxonomy" id="58114"/>
    <lineage>
        <taxon>Bacteria</taxon>
        <taxon>Bacillati</taxon>
        <taxon>Actinomycetota</taxon>
        <taxon>Actinomycetes</taxon>
        <taxon>Glycomycetales</taxon>
        <taxon>Glycomycetaceae</taxon>
        <taxon>Glycomyces</taxon>
    </lineage>
</organism>